<evidence type="ECO:0000256" key="7">
    <source>
        <dbReference type="ARBA" id="ARBA00047820"/>
    </source>
</evidence>
<comment type="caution">
    <text evidence="10">The sequence shown here is derived from an EMBL/GenBank/DDBJ whole genome shotgun (WGS) entry which is preliminary data.</text>
</comment>
<evidence type="ECO:0000313" key="11">
    <source>
        <dbReference type="Proteomes" id="UP000031671"/>
    </source>
</evidence>
<dbReference type="GO" id="GO:0005737">
    <property type="term" value="C:cytoplasm"/>
    <property type="evidence" value="ECO:0007669"/>
    <property type="project" value="InterPro"/>
</dbReference>
<dbReference type="PANTHER" id="PTHR12112">
    <property type="entry name" value="BNIP - RELATED"/>
    <property type="match status" value="1"/>
</dbReference>
<evidence type="ECO:0000256" key="4">
    <source>
        <dbReference type="ARBA" id="ARBA00022801"/>
    </source>
</evidence>
<sequence length="340" mass="36541">MKNTVLKLGSVALAIGMTSAHAALDLYQPANNNTENLVWTGHMSPDTDTVGAAMMAAQIYGGTATVPESINPESQFVMDYCGIEAPEVTSDYSSYQVGLVDFNQQTQLAPSIKPESVVAIIDHHAIGGNPINASQLISMDIRAWGSTATILAANAESLDVTLPPAIACVGLGAILSDTVVFQSSTTTDYDKQFAEKLAKVAGVEDIQDFGQQMLVAKSDLSHLSAETILTLDYKNFEYGGKKVGIGVAETLTAQQLIDRKGELHKAMQEYKQAKGLDYIFFSITDTKDKQANLLWVSDAEKQIIENAFNTKIAGDMVTLEGVTSRKRQIGPSIQTAIENL</sequence>
<dbReference type="GO" id="GO:0046872">
    <property type="term" value="F:metal ion binding"/>
    <property type="evidence" value="ECO:0007669"/>
    <property type="project" value="UniProtKB-KW"/>
</dbReference>
<reference evidence="10 11" key="2">
    <citation type="submission" date="2015-01" db="EMBL/GenBank/DDBJ databases">
        <authorList>
            <consortium name="NBRP consortium"/>
            <person name="Sawabe T."/>
            <person name="Meirelles P."/>
            <person name="Feng G."/>
            <person name="Sayaka M."/>
            <person name="Hattori M."/>
            <person name="Ohkuma M."/>
        </authorList>
    </citation>
    <scope>NUCLEOTIDE SEQUENCE [LARGE SCALE GENOMIC DNA]</scope>
    <source>
        <strain evidence="11">JCM 19231</strain>
    </source>
</reference>
<dbReference type="RefSeq" id="WP_261836544.1">
    <property type="nucleotide sequence ID" value="NZ_AP024882.1"/>
</dbReference>
<accession>A0A0B8P7X4</accession>
<feature type="chain" id="PRO_5002136833" description="inorganic diphosphatase" evidence="8">
    <location>
        <begin position="23"/>
        <end position="340"/>
    </location>
</feature>
<dbReference type="Gene3D" id="3.10.310.20">
    <property type="entry name" value="DHHA2 domain"/>
    <property type="match status" value="1"/>
</dbReference>
<reference evidence="10 11" key="1">
    <citation type="submission" date="2015-01" db="EMBL/GenBank/DDBJ databases">
        <title>Vibrio sp. C1 JCM 19231 whole genome shotgun sequence.</title>
        <authorList>
            <person name="Sawabe T."/>
            <person name="Meirelles P."/>
            <person name="Feng G."/>
            <person name="Sayaka M."/>
            <person name="Hattori M."/>
            <person name="Ohkuma M."/>
        </authorList>
    </citation>
    <scope>NUCLEOTIDE SEQUENCE [LARGE SCALE GENOMIC DNA]</scope>
    <source>
        <strain evidence="11">JCM 19231</strain>
    </source>
</reference>
<dbReference type="Pfam" id="PF01368">
    <property type="entry name" value="DHH"/>
    <property type="match status" value="1"/>
</dbReference>
<dbReference type="GO" id="GO:0004427">
    <property type="term" value="F:inorganic diphosphate phosphatase activity"/>
    <property type="evidence" value="ECO:0007669"/>
    <property type="project" value="UniProtKB-EC"/>
</dbReference>
<dbReference type="AlphaFoldDB" id="A0A0B8P7X4"/>
<dbReference type="InterPro" id="IPR004097">
    <property type="entry name" value="DHHA2"/>
</dbReference>
<keyword evidence="11" id="KW-1185">Reference proteome</keyword>
<gene>
    <name evidence="10" type="ORF">JCM19231_3223</name>
</gene>
<evidence type="ECO:0000256" key="2">
    <source>
        <dbReference type="ARBA" id="ARBA00012146"/>
    </source>
</evidence>
<evidence type="ECO:0000313" key="10">
    <source>
        <dbReference type="EMBL" id="GAM59034.1"/>
    </source>
</evidence>
<dbReference type="Proteomes" id="UP000031671">
    <property type="component" value="Unassembled WGS sequence"/>
</dbReference>
<evidence type="ECO:0000256" key="6">
    <source>
        <dbReference type="ARBA" id="ARBA00032535"/>
    </source>
</evidence>
<feature type="signal peptide" evidence="8">
    <location>
        <begin position="1"/>
        <end position="22"/>
    </location>
</feature>
<evidence type="ECO:0000256" key="1">
    <source>
        <dbReference type="ARBA" id="ARBA00001936"/>
    </source>
</evidence>
<dbReference type="SUPFAM" id="SSF64182">
    <property type="entry name" value="DHH phosphoesterases"/>
    <property type="match status" value="1"/>
</dbReference>
<keyword evidence="3" id="KW-0479">Metal-binding</keyword>
<dbReference type="EC" id="3.6.1.1" evidence="2"/>
<evidence type="ECO:0000259" key="9">
    <source>
        <dbReference type="SMART" id="SM01131"/>
    </source>
</evidence>
<dbReference type="NCBIfam" id="NF003877">
    <property type="entry name" value="PRK05427.1"/>
    <property type="match status" value="1"/>
</dbReference>
<dbReference type="Pfam" id="PF02833">
    <property type="entry name" value="DHHA2"/>
    <property type="match status" value="1"/>
</dbReference>
<keyword evidence="5" id="KW-0464">Manganese</keyword>
<organism evidence="10 11">
    <name type="scientific">Vibrio ishigakensis</name>
    <dbReference type="NCBI Taxonomy" id="1481914"/>
    <lineage>
        <taxon>Bacteria</taxon>
        <taxon>Pseudomonadati</taxon>
        <taxon>Pseudomonadota</taxon>
        <taxon>Gammaproteobacteria</taxon>
        <taxon>Vibrionales</taxon>
        <taxon>Vibrionaceae</taxon>
        <taxon>Vibrio</taxon>
    </lineage>
</organism>
<comment type="cofactor">
    <cofactor evidence="1">
        <name>Mn(2+)</name>
        <dbReference type="ChEBI" id="CHEBI:29035"/>
    </cofactor>
</comment>
<evidence type="ECO:0000256" key="3">
    <source>
        <dbReference type="ARBA" id="ARBA00022723"/>
    </source>
</evidence>
<proteinExistence type="predicted"/>
<dbReference type="InterPro" id="IPR001667">
    <property type="entry name" value="DDH_dom"/>
</dbReference>
<evidence type="ECO:0000256" key="5">
    <source>
        <dbReference type="ARBA" id="ARBA00023211"/>
    </source>
</evidence>
<dbReference type="EMBL" id="BBRZ01000119">
    <property type="protein sequence ID" value="GAM59034.1"/>
    <property type="molecule type" value="Genomic_DNA"/>
</dbReference>
<feature type="domain" description="DHHA2" evidence="9">
    <location>
        <begin position="210"/>
        <end position="337"/>
    </location>
</feature>
<dbReference type="InterPro" id="IPR038763">
    <property type="entry name" value="DHH_sf"/>
</dbReference>
<comment type="catalytic activity">
    <reaction evidence="7">
        <text>diphosphate + H2O = 2 phosphate + H(+)</text>
        <dbReference type="Rhea" id="RHEA:24576"/>
        <dbReference type="ChEBI" id="CHEBI:15377"/>
        <dbReference type="ChEBI" id="CHEBI:15378"/>
        <dbReference type="ChEBI" id="CHEBI:33019"/>
        <dbReference type="ChEBI" id="CHEBI:43474"/>
        <dbReference type="EC" id="3.6.1.1"/>
    </reaction>
</comment>
<keyword evidence="4 10" id="KW-0378">Hydrolase</keyword>
<name>A0A0B8P7X4_9VIBR</name>
<dbReference type="PANTHER" id="PTHR12112:SF22">
    <property type="entry name" value="MANGANESE-DEPENDENT INORGANIC PYROPHOSPHATASE-RELATED"/>
    <property type="match status" value="1"/>
</dbReference>
<protein>
    <recommendedName>
        <fullName evidence="2">inorganic diphosphatase</fullName>
        <ecNumber evidence="2">3.6.1.1</ecNumber>
    </recommendedName>
    <alternativeName>
        <fullName evidence="6">Pyrophosphate phospho-hydrolase</fullName>
    </alternativeName>
</protein>
<dbReference type="SMART" id="SM01131">
    <property type="entry name" value="DHHA2"/>
    <property type="match status" value="1"/>
</dbReference>
<keyword evidence="8" id="KW-0732">Signal</keyword>
<dbReference type="Gene3D" id="3.90.1640.10">
    <property type="entry name" value="inorganic pyrophosphatase (n-terminal core)"/>
    <property type="match status" value="1"/>
</dbReference>
<evidence type="ECO:0000256" key="8">
    <source>
        <dbReference type="SAM" id="SignalP"/>
    </source>
</evidence>
<dbReference type="InterPro" id="IPR038222">
    <property type="entry name" value="DHHA2_dom_sf"/>
</dbReference>